<dbReference type="GeneID" id="22916441"/>
<keyword evidence="2" id="KW-1185">Reference proteome</keyword>
<dbReference type="Proteomes" id="UP000019763">
    <property type="component" value="Unassembled WGS sequence"/>
</dbReference>
<dbReference type="VEuPathDB" id="CryptoDB:GNI_206150"/>
<evidence type="ECO:0000313" key="1">
    <source>
        <dbReference type="EMBL" id="EZG42934.1"/>
    </source>
</evidence>
<accession>A0A023AW43</accession>
<gene>
    <name evidence="1" type="ORF">GNI_206150</name>
</gene>
<dbReference type="AlphaFoldDB" id="A0A023AW43"/>
<dbReference type="RefSeq" id="XP_011133790.1">
    <property type="nucleotide sequence ID" value="XM_011135488.1"/>
</dbReference>
<evidence type="ECO:0008006" key="3">
    <source>
        <dbReference type="Google" id="ProtNLM"/>
    </source>
</evidence>
<proteinExistence type="predicted"/>
<dbReference type="OrthoDB" id="420169at2759"/>
<protein>
    <recommendedName>
        <fullName evidence="3">Reverse transcriptase RNase H-like domain-containing protein</fullName>
    </recommendedName>
</protein>
<organism evidence="1 2">
    <name type="scientific">Gregarina niphandrodes</name>
    <name type="common">Septate eugregarine</name>
    <dbReference type="NCBI Taxonomy" id="110365"/>
    <lineage>
        <taxon>Eukaryota</taxon>
        <taxon>Sar</taxon>
        <taxon>Alveolata</taxon>
        <taxon>Apicomplexa</taxon>
        <taxon>Conoidasida</taxon>
        <taxon>Gregarinasina</taxon>
        <taxon>Eugregarinorida</taxon>
        <taxon>Gregarinidae</taxon>
        <taxon>Gregarina</taxon>
    </lineage>
</organism>
<evidence type="ECO:0000313" key="2">
    <source>
        <dbReference type="Proteomes" id="UP000019763"/>
    </source>
</evidence>
<sequence>MIHRAGVRNSLTKIRQILLKTKHVTNVVRDLIDAVDSQWEIERIRPSKGNTITIYVDASDTQAGMVVTYNDQQVMAESIPLTKTSTNLASYKEIQGAYKLLAKYKSAIDFIDKKARKVIVTDNMRLWQALERREDPRNDLEVYAARIRALYKASYQHIPGGQNPADFYSRRHRLPS</sequence>
<name>A0A023AW43_GRENI</name>
<reference evidence="1" key="1">
    <citation type="submission" date="2013-12" db="EMBL/GenBank/DDBJ databases">
        <authorList>
            <person name="Omoto C.K."/>
            <person name="Sibley D."/>
            <person name="Venepally P."/>
            <person name="Hadjithomas M."/>
            <person name="Karamycheva S."/>
            <person name="Brunk B."/>
            <person name="Roos D."/>
            <person name="Caler E."/>
            <person name="Lorenzi H."/>
        </authorList>
    </citation>
    <scope>NUCLEOTIDE SEQUENCE</scope>
</reference>
<comment type="caution">
    <text evidence="1">The sequence shown here is derived from an EMBL/GenBank/DDBJ whole genome shotgun (WGS) entry which is preliminary data.</text>
</comment>
<dbReference type="EMBL" id="AFNH02001605">
    <property type="protein sequence ID" value="EZG42934.1"/>
    <property type="molecule type" value="Genomic_DNA"/>
</dbReference>